<feature type="region of interest" description="Disordered" evidence="5">
    <location>
        <begin position="1066"/>
        <end position="1119"/>
    </location>
</feature>
<evidence type="ECO:0000256" key="3">
    <source>
        <dbReference type="ARBA" id="ARBA00023125"/>
    </source>
</evidence>
<dbReference type="InterPro" id="IPR013325">
    <property type="entry name" value="RNA_pol_sigma_r2"/>
</dbReference>
<dbReference type="InterPro" id="IPR036388">
    <property type="entry name" value="WH-like_DNA-bd_sf"/>
</dbReference>
<keyword evidence="2" id="KW-0731">Sigma factor</keyword>
<dbReference type="CDD" id="cd06171">
    <property type="entry name" value="Sigma70_r4"/>
    <property type="match status" value="1"/>
</dbReference>
<dbReference type="InterPro" id="IPR000943">
    <property type="entry name" value="RNA_pol_sigma70"/>
</dbReference>
<feature type="region of interest" description="Disordered" evidence="5">
    <location>
        <begin position="158"/>
        <end position="180"/>
    </location>
</feature>
<feature type="compositionally biased region" description="Basic and acidic residues" evidence="5">
    <location>
        <begin position="1106"/>
        <end position="1119"/>
    </location>
</feature>
<reference evidence="7 8" key="1">
    <citation type="submission" date="2024-10" db="EMBL/GenBank/DDBJ databases">
        <title>The Natural Products Discovery Center: Release of the First 8490 Sequenced Strains for Exploring Actinobacteria Biosynthetic Diversity.</title>
        <authorList>
            <person name="Kalkreuter E."/>
            <person name="Kautsar S.A."/>
            <person name="Yang D."/>
            <person name="Bader C.D."/>
            <person name="Teijaro C.N."/>
            <person name="Fluegel L."/>
            <person name="Davis C.M."/>
            <person name="Simpson J.R."/>
            <person name="Lauterbach L."/>
            <person name="Steele A.D."/>
            <person name="Gui C."/>
            <person name="Meng S."/>
            <person name="Li G."/>
            <person name="Viehrig K."/>
            <person name="Ye F."/>
            <person name="Su P."/>
            <person name="Kiefer A.F."/>
            <person name="Nichols A."/>
            <person name="Cepeda A.J."/>
            <person name="Yan W."/>
            <person name="Fan B."/>
            <person name="Jiang Y."/>
            <person name="Adhikari A."/>
            <person name="Zheng C.-J."/>
            <person name="Schuster L."/>
            <person name="Cowan T.M."/>
            <person name="Smanski M.J."/>
            <person name="Chevrette M.G."/>
            <person name="De Carvalho L.P.S."/>
            <person name="Shen B."/>
        </authorList>
    </citation>
    <scope>NUCLEOTIDE SEQUENCE [LARGE SCALE GENOMIC DNA]</scope>
    <source>
        <strain evidence="7 8">NPDC007066</strain>
    </source>
</reference>
<protein>
    <submittedName>
        <fullName evidence="7">Sigma-70 family RNA polymerase sigma factor</fullName>
    </submittedName>
</protein>
<dbReference type="InterPro" id="IPR007630">
    <property type="entry name" value="RNA_pol_sigma70_r4"/>
</dbReference>
<dbReference type="Gene3D" id="1.10.601.10">
    <property type="entry name" value="RNA Polymerase Primary Sigma Factor"/>
    <property type="match status" value="1"/>
</dbReference>
<sequence>MKAALTELLARLRRAAVGGAVPESVFLEQADALGLGDAERERLREELAGLGLPVLGAVVHADGDGPDAEKVARIREENVFSSTSPVGDVVRALLSRYADPEGYVTARALDGVVRLAGLGGPEAAALRTGARVRSDAVATAAAAVTSAENAVELTDVEEHAPEGGAEGEPFPSPDTETGKGIGDLTAAVAAALAVLENDRFRRRPETRLLSAEAEVGLAVLLRGGPDRMTEEPDDDRLSGLPSDDLRIRARDCLVLHNQRLVHKMAPRYLEQGLDYDDLFQHGVLGLMRAARKFDPAKGFKFSTYATWWIRQSISRAIADEGAVIRIPVHMHEQMRKVALAERTLAVQGRPAGIADVAVHCDMTLQKVEEIRRLSRRTDSLDRVIGDGVTLGDFIGWTNPLPPVEKVVLDAMLLEQIMSVVDTLPEREAHILVRRLGLDGSEPSTLDELGKQIGRTRERVRQIESKAKKKFQYRLVAAGLTAAYQYDGGLAEEPETADKPTGERPTGSVARARKESARAQRVPDTPADSAAKQAPPEGTEPSAEAGETLDIECSGAPTAVGPGTHTEPGEASTDSAADELPEAQSAPADELEEQTDRRSEGRCDDPPPVAEAQLEPAAGAHDAASDVGLVPKPRTEPVPEPVPESAPECSRSAQAGTEASGPSVPEPVVPEPTQYTADWQKALRMPSEFGGGVAWLAEYALLAVGHAQLITLLGPSPADAVARAARDRGMLDRPVISALEVLRRVFDAVKEAELRPEDFFERPAGALVGMTPRAYLAARPLVLSESRLALRDSLREFAAEVSLRAGQGEASEDSSPGSFVARPRSEPGPAPEDGAQARAAGVPDSRPASPDASRADLDGPSVDSPDEVRAGAARGDGPLEVSRDQVDAEANAVPGSKRAQEDHTAGMQTQPLRASDPTADHGGAEAPAAQEQLMSLLNARRESRSARRPGETPQATTAHPGTGRVEAQPDAERRLNDVRRAHEAELARERDEARRHLAAERQAADARHIAALQDTEHQLDVLEETLLRQADRALLRKEQHLRAQAEERIARLKDGHREAQQTLIERAEHAEQRERAARTALAASGERGARAEQRAHDAEQLAQAAEQRAHEAERRAKTAEERAATLHLRANEAQRRAEETGQLLRRYRDEGEARIAGLEQRLRQAEAQLAERDRALHTAQQQATAQVAAAERRAAARIAKTEHDAWARITEVQQQLVAEREAATDRPTLRDRWRRS</sequence>
<dbReference type="InterPro" id="IPR007624">
    <property type="entry name" value="RNA_pol_sigma70_r3"/>
</dbReference>
<feature type="region of interest" description="Disordered" evidence="5">
    <location>
        <begin position="490"/>
        <end position="669"/>
    </location>
</feature>
<feature type="compositionally biased region" description="Basic and acidic residues" evidence="5">
    <location>
        <begin position="1086"/>
        <end position="1098"/>
    </location>
</feature>
<evidence type="ECO:0000256" key="4">
    <source>
        <dbReference type="ARBA" id="ARBA00023163"/>
    </source>
</evidence>
<accession>A0ABW6L5U5</accession>
<dbReference type="PRINTS" id="PR00046">
    <property type="entry name" value="SIGMA70FCT"/>
</dbReference>
<dbReference type="NCBIfam" id="TIGR02937">
    <property type="entry name" value="sigma70-ECF"/>
    <property type="match status" value="1"/>
</dbReference>
<keyword evidence="8" id="KW-1185">Reference proteome</keyword>
<dbReference type="Gene3D" id="1.10.10.10">
    <property type="entry name" value="Winged helix-like DNA-binding domain superfamily/Winged helix DNA-binding domain"/>
    <property type="match status" value="2"/>
</dbReference>
<feature type="compositionally biased region" description="Basic and acidic residues" evidence="5">
    <location>
        <begin position="938"/>
        <end position="949"/>
    </location>
</feature>
<dbReference type="PANTHER" id="PTHR30603">
    <property type="entry name" value="RNA POLYMERASE SIGMA FACTOR RPO"/>
    <property type="match status" value="1"/>
</dbReference>
<dbReference type="InterPro" id="IPR050239">
    <property type="entry name" value="Sigma-70_RNA_pol_init_factors"/>
</dbReference>
<feature type="compositionally biased region" description="Basic and acidic residues" evidence="5">
    <location>
        <begin position="593"/>
        <end position="604"/>
    </location>
</feature>
<dbReference type="EMBL" id="JBIAFP010000002">
    <property type="protein sequence ID" value="MFE9223862.1"/>
    <property type="molecule type" value="Genomic_DNA"/>
</dbReference>
<dbReference type="SUPFAM" id="SSF88659">
    <property type="entry name" value="Sigma3 and sigma4 domains of RNA polymerase sigma factors"/>
    <property type="match status" value="2"/>
</dbReference>
<dbReference type="SUPFAM" id="SSF88946">
    <property type="entry name" value="Sigma2 domain of RNA polymerase sigma factors"/>
    <property type="match status" value="1"/>
</dbReference>
<feature type="compositionally biased region" description="Basic and acidic residues" evidence="5">
    <location>
        <begin position="1066"/>
        <end position="1076"/>
    </location>
</feature>
<dbReference type="PANTHER" id="PTHR30603:SF47">
    <property type="entry name" value="RNA POLYMERASE SIGMA FACTOR SIGD, CHLOROPLASTIC"/>
    <property type="match status" value="1"/>
</dbReference>
<name>A0ABW6L5U5_9ACTN</name>
<dbReference type="PROSITE" id="PS00715">
    <property type="entry name" value="SIGMA70_1"/>
    <property type="match status" value="1"/>
</dbReference>
<evidence type="ECO:0000256" key="1">
    <source>
        <dbReference type="ARBA" id="ARBA00023015"/>
    </source>
</evidence>
<feature type="domain" description="RNA polymerase sigma-70" evidence="6">
    <location>
        <begin position="277"/>
        <end position="290"/>
    </location>
</feature>
<keyword evidence="1" id="KW-0805">Transcription regulation</keyword>
<dbReference type="Proteomes" id="UP001601288">
    <property type="component" value="Unassembled WGS sequence"/>
</dbReference>
<feature type="compositionally biased region" description="Basic and acidic residues" evidence="5">
    <location>
        <begin position="969"/>
        <end position="998"/>
    </location>
</feature>
<dbReference type="InterPro" id="IPR013324">
    <property type="entry name" value="RNA_pol_sigma_r3/r4-like"/>
</dbReference>
<dbReference type="RefSeq" id="WP_358277288.1">
    <property type="nucleotide sequence ID" value="NZ_JBEYGJ010000001.1"/>
</dbReference>
<organism evidence="7 8">
    <name type="scientific">Streptomyces massasporeus</name>
    <dbReference type="NCBI Taxonomy" id="67324"/>
    <lineage>
        <taxon>Bacteria</taxon>
        <taxon>Bacillati</taxon>
        <taxon>Actinomycetota</taxon>
        <taxon>Actinomycetes</taxon>
        <taxon>Kitasatosporales</taxon>
        <taxon>Streptomycetaceae</taxon>
        <taxon>Streptomyces</taxon>
    </lineage>
</organism>
<dbReference type="Pfam" id="PF04542">
    <property type="entry name" value="Sigma70_r2"/>
    <property type="match status" value="1"/>
</dbReference>
<evidence type="ECO:0000256" key="2">
    <source>
        <dbReference type="ARBA" id="ARBA00023082"/>
    </source>
</evidence>
<feature type="region of interest" description="Disordered" evidence="5">
    <location>
        <begin position="802"/>
        <end position="998"/>
    </location>
</feature>
<dbReference type="InterPro" id="IPR007627">
    <property type="entry name" value="RNA_pol_sigma70_r2"/>
</dbReference>
<evidence type="ECO:0000313" key="7">
    <source>
        <dbReference type="EMBL" id="MFE9223862.1"/>
    </source>
</evidence>
<comment type="caution">
    <text evidence="7">The sequence shown here is derived from an EMBL/GenBank/DDBJ whole genome shotgun (WGS) entry which is preliminary data.</text>
</comment>
<keyword evidence="4" id="KW-0804">Transcription</keyword>
<dbReference type="InterPro" id="IPR014284">
    <property type="entry name" value="RNA_pol_sigma-70_dom"/>
</dbReference>
<evidence type="ECO:0000313" key="8">
    <source>
        <dbReference type="Proteomes" id="UP001601288"/>
    </source>
</evidence>
<evidence type="ECO:0000259" key="6">
    <source>
        <dbReference type="PROSITE" id="PS00715"/>
    </source>
</evidence>
<gene>
    <name evidence="7" type="ORF">ACFYM3_04325</name>
</gene>
<dbReference type="Pfam" id="PF04539">
    <property type="entry name" value="Sigma70_r3"/>
    <property type="match status" value="1"/>
</dbReference>
<evidence type="ECO:0000256" key="5">
    <source>
        <dbReference type="SAM" id="MobiDB-lite"/>
    </source>
</evidence>
<proteinExistence type="predicted"/>
<dbReference type="Pfam" id="PF04545">
    <property type="entry name" value="Sigma70_r4"/>
    <property type="match status" value="1"/>
</dbReference>
<keyword evidence="3" id="KW-0238">DNA-binding</keyword>